<protein>
    <submittedName>
        <fullName evidence="3">Membrane protein</fullName>
    </submittedName>
</protein>
<dbReference type="Proteomes" id="UP000617531">
    <property type="component" value="Unassembled WGS sequence"/>
</dbReference>
<reference evidence="3" key="1">
    <citation type="journal article" date="2014" name="Int. J. Syst. Evol. Microbiol.">
        <title>Complete genome sequence of Corynebacterium casei LMG S-19264T (=DSM 44701T), isolated from a smear-ripened cheese.</title>
        <authorList>
            <consortium name="US DOE Joint Genome Institute (JGI-PGF)"/>
            <person name="Walter F."/>
            <person name="Albersmeier A."/>
            <person name="Kalinowski J."/>
            <person name="Ruckert C."/>
        </authorList>
    </citation>
    <scope>NUCLEOTIDE SEQUENCE</scope>
    <source>
        <strain evidence="3">CGMCC 1.16548</strain>
    </source>
</reference>
<gene>
    <name evidence="3" type="ORF">GCM10011600_07660</name>
</gene>
<evidence type="ECO:0000259" key="2">
    <source>
        <dbReference type="Pfam" id="PF13548"/>
    </source>
</evidence>
<accession>A0A8J3LZ80</accession>
<dbReference type="EMBL" id="BNAI01000001">
    <property type="protein sequence ID" value="GHF09144.1"/>
    <property type="molecule type" value="Genomic_DNA"/>
</dbReference>
<dbReference type="Pfam" id="PF13548">
    <property type="entry name" value="DUF4126"/>
    <property type="match status" value="1"/>
</dbReference>
<evidence type="ECO:0000256" key="1">
    <source>
        <dbReference type="SAM" id="Phobius"/>
    </source>
</evidence>
<sequence length="217" mass="22939">MGMLELLTGTGLAAAAGLNAYIPLLLVGLSSRFLDWIQLPPAWAWLENEWVLVVLGVLFVIEIIADKIPVVDTVNDWIQTVVRPAAGGILFGSGTSSETVAVTDPAEFFASNQWVPIVIGIVLSLVVHAGKTFSRPAANAVTAGVAAPVLSTLEDITSVVLSLLAILFPILVIVGVVGLAVGLVALFRRMRRKRRTDDAIDISIPEPPDADRVVDGA</sequence>
<keyword evidence="1" id="KW-0812">Transmembrane</keyword>
<reference evidence="3" key="2">
    <citation type="submission" date="2020-09" db="EMBL/GenBank/DDBJ databases">
        <authorList>
            <person name="Sun Q."/>
            <person name="Zhou Y."/>
        </authorList>
    </citation>
    <scope>NUCLEOTIDE SEQUENCE</scope>
    <source>
        <strain evidence="3">CGMCC 1.16548</strain>
    </source>
</reference>
<feature type="domain" description="DUF4126" evidence="2">
    <location>
        <begin position="6"/>
        <end position="188"/>
    </location>
</feature>
<dbReference type="InterPro" id="IPR025196">
    <property type="entry name" value="DUF4126"/>
</dbReference>
<evidence type="ECO:0000313" key="4">
    <source>
        <dbReference type="Proteomes" id="UP000617531"/>
    </source>
</evidence>
<keyword evidence="1" id="KW-0472">Membrane</keyword>
<proteinExistence type="predicted"/>
<feature type="transmembrane region" description="Helical" evidence="1">
    <location>
        <begin position="159"/>
        <end position="187"/>
    </location>
</feature>
<organism evidence="3 4">
    <name type="scientific">Pseudolysinimonas yzui</name>
    <dbReference type="NCBI Taxonomy" id="2708254"/>
    <lineage>
        <taxon>Bacteria</taxon>
        <taxon>Bacillati</taxon>
        <taxon>Actinomycetota</taxon>
        <taxon>Actinomycetes</taxon>
        <taxon>Micrococcales</taxon>
        <taxon>Microbacteriaceae</taxon>
        <taxon>Pseudolysinimonas</taxon>
    </lineage>
</organism>
<comment type="caution">
    <text evidence="3">The sequence shown here is derived from an EMBL/GenBank/DDBJ whole genome shotgun (WGS) entry which is preliminary data.</text>
</comment>
<feature type="transmembrane region" description="Helical" evidence="1">
    <location>
        <begin position="50"/>
        <end position="68"/>
    </location>
</feature>
<keyword evidence="4" id="KW-1185">Reference proteome</keyword>
<dbReference type="AlphaFoldDB" id="A0A8J3LZ80"/>
<keyword evidence="1" id="KW-1133">Transmembrane helix</keyword>
<evidence type="ECO:0000313" key="3">
    <source>
        <dbReference type="EMBL" id="GHF09144.1"/>
    </source>
</evidence>
<feature type="transmembrane region" description="Helical" evidence="1">
    <location>
        <begin position="113"/>
        <end position="130"/>
    </location>
</feature>
<feature type="transmembrane region" description="Helical" evidence="1">
    <location>
        <begin position="6"/>
        <end position="29"/>
    </location>
</feature>
<name>A0A8J3LZ80_9MICO</name>